<accession>A0ABD3RDT0</accession>
<evidence type="ECO:0000256" key="1">
    <source>
        <dbReference type="ARBA" id="ARBA00022801"/>
    </source>
</evidence>
<keyword evidence="2" id="KW-0904">Protein phosphatase</keyword>
<feature type="domain" description="Tyrosine-protein phosphatase" evidence="4">
    <location>
        <begin position="142"/>
        <end position="290"/>
    </location>
</feature>
<dbReference type="PANTHER" id="PTHR46274:SF6">
    <property type="entry name" value="TYR_PHOSPHATASE_2 DOMAIN-CONTAINING PROTEIN"/>
    <property type="match status" value="1"/>
</dbReference>
<evidence type="ECO:0000259" key="5">
    <source>
        <dbReference type="PROSITE" id="PS50056"/>
    </source>
</evidence>
<dbReference type="PANTHER" id="PTHR46274">
    <property type="entry name" value="PHOSPHATIDYLINOSITOL PHOSPHATASE"/>
    <property type="match status" value="1"/>
</dbReference>
<dbReference type="InterPro" id="IPR000340">
    <property type="entry name" value="Dual-sp_phosphatase_cat-dom"/>
</dbReference>
<feature type="region of interest" description="Disordered" evidence="3">
    <location>
        <begin position="336"/>
        <end position="360"/>
    </location>
</feature>
<dbReference type="PROSITE" id="PS50054">
    <property type="entry name" value="TYR_PHOSPHATASE_DUAL"/>
    <property type="match status" value="1"/>
</dbReference>
<keyword evidence="1" id="KW-0378">Hydrolase</keyword>
<dbReference type="Pfam" id="PF00782">
    <property type="entry name" value="DSPc"/>
    <property type="match status" value="1"/>
</dbReference>
<dbReference type="GO" id="GO:0004721">
    <property type="term" value="F:phosphoprotein phosphatase activity"/>
    <property type="evidence" value="ECO:0007669"/>
    <property type="project" value="UniProtKB-KW"/>
</dbReference>
<feature type="domain" description="Tyrosine specific protein phosphatases" evidence="5">
    <location>
        <begin position="204"/>
        <end position="276"/>
    </location>
</feature>
<feature type="compositionally biased region" description="Acidic residues" evidence="3">
    <location>
        <begin position="336"/>
        <end position="349"/>
    </location>
</feature>
<dbReference type="EMBL" id="JALLPB020000276">
    <property type="protein sequence ID" value="KAL3811158.1"/>
    <property type="molecule type" value="Genomic_DNA"/>
</dbReference>
<gene>
    <name evidence="6" type="ORF">ACHAXA_001373</name>
</gene>
<keyword evidence="7" id="KW-1185">Reference proteome</keyword>
<evidence type="ECO:0000256" key="3">
    <source>
        <dbReference type="SAM" id="MobiDB-lite"/>
    </source>
</evidence>
<name>A0ABD3RDT0_9STRA</name>
<dbReference type="AlphaFoldDB" id="A0ABD3RDT0"/>
<sequence>MVAESTSNDGSQLGINKLSSNSGQKFAQSATGGKGKKDDDNGEDDVANVDSDVGKHGGTATRRAPWLAPFLRHVDAEFPASSTVLSVLPSFAPLFLRSCVVATVALYVLNQSHMLPLPIGRVVSKALFWPTIPITISRRMGQWTTVVDNAVVIGGHRSRLSRKFNVRGVVNMCDEYRGPVSSYERLGIEHLRLPTVDHFEPSVEDLKKAVAFIQRHEHNGHRVYVHCRAGHGRSAAAVYAWLLYKEPLADPVELNEKLCSMRDVRKSLWKQPNINVFREWLRNGGMMSDSDDEDDYSTHRHGRSANKFRTEDDTEGSDDDDLEDGIIRRLGRVFSDEDSAAEASSEDIYDDKYNEEMSEDERDYANWRTYYRRDDL</sequence>
<comment type="caution">
    <text evidence="6">The sequence shown here is derived from an EMBL/GenBank/DDBJ whole genome shotgun (WGS) entry which is preliminary data.</text>
</comment>
<dbReference type="SUPFAM" id="SSF52799">
    <property type="entry name" value="(Phosphotyrosine protein) phosphatases II"/>
    <property type="match status" value="1"/>
</dbReference>
<dbReference type="SMART" id="SM00195">
    <property type="entry name" value="DSPc"/>
    <property type="match status" value="1"/>
</dbReference>
<evidence type="ECO:0000313" key="6">
    <source>
        <dbReference type="EMBL" id="KAL3811158.1"/>
    </source>
</evidence>
<protein>
    <submittedName>
        <fullName evidence="6">Uncharacterized protein</fullName>
    </submittedName>
</protein>
<dbReference type="Gene3D" id="3.90.190.10">
    <property type="entry name" value="Protein tyrosine phosphatase superfamily"/>
    <property type="match status" value="1"/>
</dbReference>
<feature type="compositionally biased region" description="Acidic residues" evidence="3">
    <location>
        <begin position="312"/>
        <end position="322"/>
    </location>
</feature>
<dbReference type="InterPro" id="IPR016130">
    <property type="entry name" value="Tyr_Pase_AS"/>
</dbReference>
<reference evidence="6 7" key="1">
    <citation type="submission" date="2024-10" db="EMBL/GenBank/DDBJ databases">
        <title>Updated reference genomes for cyclostephanoid diatoms.</title>
        <authorList>
            <person name="Roberts W.R."/>
            <person name="Alverson A.J."/>
        </authorList>
    </citation>
    <scope>NUCLEOTIDE SEQUENCE [LARGE SCALE GENOMIC DNA]</scope>
    <source>
        <strain evidence="6 7">AJA228-03</strain>
    </source>
</reference>
<feature type="region of interest" description="Disordered" evidence="3">
    <location>
        <begin position="1"/>
        <end position="59"/>
    </location>
</feature>
<evidence type="ECO:0000313" key="7">
    <source>
        <dbReference type="Proteomes" id="UP001530377"/>
    </source>
</evidence>
<dbReference type="InterPro" id="IPR000387">
    <property type="entry name" value="Tyr_Pase_dom"/>
</dbReference>
<dbReference type="InterPro" id="IPR029021">
    <property type="entry name" value="Prot-tyrosine_phosphatase-like"/>
</dbReference>
<dbReference type="Proteomes" id="UP001530377">
    <property type="component" value="Unassembled WGS sequence"/>
</dbReference>
<feature type="compositionally biased region" description="Polar residues" evidence="3">
    <location>
        <begin position="1"/>
        <end position="31"/>
    </location>
</feature>
<evidence type="ECO:0000259" key="4">
    <source>
        <dbReference type="PROSITE" id="PS50054"/>
    </source>
</evidence>
<dbReference type="InterPro" id="IPR020422">
    <property type="entry name" value="TYR_PHOSPHATASE_DUAL_dom"/>
</dbReference>
<proteinExistence type="predicted"/>
<feature type="region of interest" description="Disordered" evidence="3">
    <location>
        <begin position="288"/>
        <end position="322"/>
    </location>
</feature>
<dbReference type="PROSITE" id="PS00383">
    <property type="entry name" value="TYR_PHOSPHATASE_1"/>
    <property type="match status" value="1"/>
</dbReference>
<organism evidence="6 7">
    <name type="scientific">Cyclostephanos tholiformis</name>
    <dbReference type="NCBI Taxonomy" id="382380"/>
    <lineage>
        <taxon>Eukaryota</taxon>
        <taxon>Sar</taxon>
        <taxon>Stramenopiles</taxon>
        <taxon>Ochrophyta</taxon>
        <taxon>Bacillariophyta</taxon>
        <taxon>Coscinodiscophyceae</taxon>
        <taxon>Thalassiosirophycidae</taxon>
        <taxon>Stephanodiscales</taxon>
        <taxon>Stephanodiscaceae</taxon>
        <taxon>Cyclostephanos</taxon>
    </lineage>
</organism>
<dbReference type="PROSITE" id="PS50056">
    <property type="entry name" value="TYR_PHOSPHATASE_2"/>
    <property type="match status" value="1"/>
</dbReference>
<evidence type="ECO:0000256" key="2">
    <source>
        <dbReference type="ARBA" id="ARBA00022912"/>
    </source>
</evidence>